<dbReference type="AlphaFoldDB" id="A0A2P8F8T8"/>
<comment type="catalytic activity">
    <reaction evidence="9 10">
        <text>(R)-pantoate + NADP(+) = 2-dehydropantoate + NADPH + H(+)</text>
        <dbReference type="Rhea" id="RHEA:16233"/>
        <dbReference type="ChEBI" id="CHEBI:11561"/>
        <dbReference type="ChEBI" id="CHEBI:15378"/>
        <dbReference type="ChEBI" id="CHEBI:15980"/>
        <dbReference type="ChEBI" id="CHEBI:57783"/>
        <dbReference type="ChEBI" id="CHEBI:58349"/>
        <dbReference type="EC" id="1.1.1.169"/>
    </reaction>
</comment>
<dbReference type="Gene3D" id="3.40.50.720">
    <property type="entry name" value="NAD(P)-binding Rossmann-like Domain"/>
    <property type="match status" value="1"/>
</dbReference>
<organism evidence="13 14">
    <name type="scientific">Shimia abyssi</name>
    <dbReference type="NCBI Taxonomy" id="1662395"/>
    <lineage>
        <taxon>Bacteria</taxon>
        <taxon>Pseudomonadati</taxon>
        <taxon>Pseudomonadota</taxon>
        <taxon>Alphaproteobacteria</taxon>
        <taxon>Rhodobacterales</taxon>
        <taxon>Roseobacteraceae</taxon>
    </lineage>
</organism>
<dbReference type="InterPro" id="IPR013328">
    <property type="entry name" value="6PGD_dom2"/>
</dbReference>
<evidence type="ECO:0000256" key="2">
    <source>
        <dbReference type="ARBA" id="ARBA00007870"/>
    </source>
</evidence>
<feature type="domain" description="Ketopantoate reductase N-terminal" evidence="11">
    <location>
        <begin position="14"/>
        <end position="163"/>
    </location>
</feature>
<sequence length="343" mass="36920">MSDTALAHGHGPKIVIAGAGSVGCFVGGLLARGLHDVTFLMRSDKLEEISRQGLMLSDYGDLDEELPPDSVHLTTDPASLASADIILVSVKSGSTQDMAGHIARFAPKTAVVVSLQNGIKNVGVLRDALPNRDVRAGIVLFNVVSMGGGHFHRGTSGDILIERGRGHISRTLSVADLEIHERKRMRQLQLGKLLINLNNGLNALSGLPLKRQINEMRWRRLIAAQMSEALRVLDAAGLEPVNPVSGTIPISKMPSLLRLPTLLFRLAANIMVSIDPHARSSMWDDLKNGRSTEIDELQGEIVSLAKAAGIQAPINQRVFELIKQAEAIGAGSPHMNPKDVRGR</sequence>
<dbReference type="PANTHER" id="PTHR43765:SF2">
    <property type="entry name" value="2-DEHYDROPANTOATE 2-REDUCTASE"/>
    <property type="match status" value="1"/>
</dbReference>
<dbReference type="SUPFAM" id="SSF51735">
    <property type="entry name" value="NAD(P)-binding Rossmann-fold domains"/>
    <property type="match status" value="1"/>
</dbReference>
<name>A0A2P8F8T8_9RHOB</name>
<keyword evidence="14" id="KW-1185">Reference proteome</keyword>
<dbReference type="NCBIfam" id="TIGR00745">
    <property type="entry name" value="apbA_panE"/>
    <property type="match status" value="1"/>
</dbReference>
<evidence type="ECO:0000256" key="5">
    <source>
        <dbReference type="ARBA" id="ARBA00022655"/>
    </source>
</evidence>
<dbReference type="GO" id="GO:0015940">
    <property type="term" value="P:pantothenate biosynthetic process"/>
    <property type="evidence" value="ECO:0007669"/>
    <property type="project" value="UniProtKB-UniPathway"/>
</dbReference>
<dbReference type="InterPro" id="IPR013332">
    <property type="entry name" value="KPR_N"/>
</dbReference>
<dbReference type="InterPro" id="IPR036291">
    <property type="entry name" value="NAD(P)-bd_dom_sf"/>
</dbReference>
<dbReference type="Pfam" id="PF02558">
    <property type="entry name" value="ApbA"/>
    <property type="match status" value="1"/>
</dbReference>
<evidence type="ECO:0000259" key="12">
    <source>
        <dbReference type="Pfam" id="PF08546"/>
    </source>
</evidence>
<dbReference type="GO" id="GO:0050661">
    <property type="term" value="F:NADP binding"/>
    <property type="evidence" value="ECO:0007669"/>
    <property type="project" value="TreeGrafter"/>
</dbReference>
<comment type="similarity">
    <text evidence="2 10">Belongs to the ketopantoate reductase family.</text>
</comment>
<dbReference type="UniPathway" id="UPA00028">
    <property type="reaction ID" value="UER00004"/>
</dbReference>
<feature type="domain" description="Ketopantoate reductase C-terminal" evidence="12">
    <location>
        <begin position="185"/>
        <end position="325"/>
    </location>
</feature>
<evidence type="ECO:0000256" key="7">
    <source>
        <dbReference type="ARBA" id="ARBA00023002"/>
    </source>
</evidence>
<evidence type="ECO:0000259" key="11">
    <source>
        <dbReference type="Pfam" id="PF02558"/>
    </source>
</evidence>
<proteinExistence type="inferred from homology"/>
<evidence type="ECO:0000256" key="6">
    <source>
        <dbReference type="ARBA" id="ARBA00022857"/>
    </source>
</evidence>
<dbReference type="Gene3D" id="1.10.1040.10">
    <property type="entry name" value="N-(1-d-carboxylethyl)-l-norvaline Dehydrogenase, domain 2"/>
    <property type="match status" value="1"/>
</dbReference>
<dbReference type="InterPro" id="IPR008927">
    <property type="entry name" value="6-PGluconate_DH-like_C_sf"/>
</dbReference>
<evidence type="ECO:0000256" key="3">
    <source>
        <dbReference type="ARBA" id="ARBA00013014"/>
    </source>
</evidence>
<dbReference type="NCBIfam" id="NF006083">
    <property type="entry name" value="PRK08229.1"/>
    <property type="match status" value="1"/>
</dbReference>
<dbReference type="Pfam" id="PF08546">
    <property type="entry name" value="ApbA_C"/>
    <property type="match status" value="1"/>
</dbReference>
<reference evidence="13 14" key="1">
    <citation type="submission" date="2018-03" db="EMBL/GenBank/DDBJ databases">
        <title>Genomic Encyclopedia of Archaeal and Bacterial Type Strains, Phase II (KMG-II): from individual species to whole genera.</title>
        <authorList>
            <person name="Goeker M."/>
        </authorList>
    </citation>
    <scope>NUCLEOTIDE SEQUENCE [LARGE SCALE GENOMIC DNA]</scope>
    <source>
        <strain evidence="13 14">DSM 100673</strain>
    </source>
</reference>
<evidence type="ECO:0000313" key="13">
    <source>
        <dbReference type="EMBL" id="PSL18137.1"/>
    </source>
</evidence>
<dbReference type="GO" id="GO:0008677">
    <property type="term" value="F:2-dehydropantoate 2-reductase activity"/>
    <property type="evidence" value="ECO:0007669"/>
    <property type="project" value="UniProtKB-EC"/>
</dbReference>
<comment type="pathway">
    <text evidence="1 10">Cofactor biosynthesis; (R)-pantothenate biosynthesis; (R)-pantoate from 3-methyl-2-oxobutanoate: step 2/2.</text>
</comment>
<evidence type="ECO:0000256" key="8">
    <source>
        <dbReference type="ARBA" id="ARBA00032024"/>
    </source>
</evidence>
<comment type="caution">
    <text evidence="13">The sequence shown here is derived from an EMBL/GenBank/DDBJ whole genome shotgun (WGS) entry which is preliminary data.</text>
</comment>
<dbReference type="EMBL" id="PYGJ01000012">
    <property type="protein sequence ID" value="PSL18137.1"/>
    <property type="molecule type" value="Genomic_DNA"/>
</dbReference>
<dbReference type="SUPFAM" id="SSF48179">
    <property type="entry name" value="6-phosphogluconate dehydrogenase C-terminal domain-like"/>
    <property type="match status" value="1"/>
</dbReference>
<comment type="function">
    <text evidence="10">Catalyzes the NADPH-dependent reduction of ketopantoate into pantoic acid.</text>
</comment>
<dbReference type="PANTHER" id="PTHR43765">
    <property type="entry name" value="2-DEHYDROPANTOATE 2-REDUCTASE-RELATED"/>
    <property type="match status" value="1"/>
</dbReference>
<evidence type="ECO:0000256" key="4">
    <source>
        <dbReference type="ARBA" id="ARBA00019465"/>
    </source>
</evidence>
<evidence type="ECO:0000313" key="14">
    <source>
        <dbReference type="Proteomes" id="UP000240418"/>
    </source>
</evidence>
<dbReference type="InterPro" id="IPR013752">
    <property type="entry name" value="KPA_reductase"/>
</dbReference>
<dbReference type="InterPro" id="IPR050838">
    <property type="entry name" value="Ketopantoate_reductase"/>
</dbReference>
<protein>
    <recommendedName>
        <fullName evidence="4 10">2-dehydropantoate 2-reductase</fullName>
        <ecNumber evidence="3 10">1.1.1.169</ecNumber>
    </recommendedName>
    <alternativeName>
        <fullName evidence="8 10">Ketopantoate reductase</fullName>
    </alternativeName>
</protein>
<evidence type="ECO:0000256" key="1">
    <source>
        <dbReference type="ARBA" id="ARBA00004994"/>
    </source>
</evidence>
<dbReference type="InterPro" id="IPR003710">
    <property type="entry name" value="ApbA"/>
</dbReference>
<gene>
    <name evidence="13" type="ORF">CLV88_11261</name>
</gene>
<dbReference type="Proteomes" id="UP000240418">
    <property type="component" value="Unassembled WGS sequence"/>
</dbReference>
<dbReference type="GO" id="GO:0005737">
    <property type="term" value="C:cytoplasm"/>
    <property type="evidence" value="ECO:0007669"/>
    <property type="project" value="TreeGrafter"/>
</dbReference>
<keyword evidence="5 10" id="KW-0566">Pantothenate biosynthesis</keyword>
<keyword evidence="7 10" id="KW-0560">Oxidoreductase</keyword>
<evidence type="ECO:0000256" key="9">
    <source>
        <dbReference type="ARBA" id="ARBA00048793"/>
    </source>
</evidence>
<dbReference type="RefSeq" id="WP_207797080.1">
    <property type="nucleotide sequence ID" value="NZ_PYGJ01000012.1"/>
</dbReference>
<evidence type="ECO:0000256" key="10">
    <source>
        <dbReference type="RuleBase" id="RU362068"/>
    </source>
</evidence>
<dbReference type="EC" id="1.1.1.169" evidence="3 10"/>
<keyword evidence="6 10" id="KW-0521">NADP</keyword>
<accession>A0A2P8F8T8</accession>